<feature type="compositionally biased region" description="Low complexity" evidence="1">
    <location>
        <begin position="174"/>
        <end position="188"/>
    </location>
</feature>
<dbReference type="Proteomes" id="UP001151760">
    <property type="component" value="Unassembled WGS sequence"/>
</dbReference>
<protein>
    <submittedName>
        <fullName evidence="2">Uncharacterized protein</fullName>
    </submittedName>
</protein>
<accession>A0ABQ5AJS4</accession>
<evidence type="ECO:0000256" key="1">
    <source>
        <dbReference type="SAM" id="MobiDB-lite"/>
    </source>
</evidence>
<keyword evidence="3" id="KW-1185">Reference proteome</keyword>
<reference evidence="2" key="1">
    <citation type="journal article" date="2022" name="Int. J. Mol. Sci.">
        <title>Draft Genome of Tanacetum Coccineum: Genomic Comparison of Closely Related Tanacetum-Family Plants.</title>
        <authorList>
            <person name="Yamashiro T."/>
            <person name="Shiraishi A."/>
            <person name="Nakayama K."/>
            <person name="Satake H."/>
        </authorList>
    </citation>
    <scope>NUCLEOTIDE SEQUENCE</scope>
</reference>
<sequence length="341" mass="38596">MVYVVTSIPLYWYAVSICDGDDDDANDDDKQEGEDMNNDDEETDKEEEEYDDEFNIEEDEKMDEEEDDELTKKWYKDVNINLGNKDANMTDVDQGGAYQQNVSQQLEVQHKSSSVSSEFTSKLLNLDNPSPADNEIASLMDTTSQHATIISEITSSFTTTVPPLPPFFNHLQQEETPTPTPTTSETTTSLHALPDFASVFKFNERVTNLEKDLSKMKQVDQYAQALSSIPAIVDRYIDNKLGEAINKTIQAHNFDCREEAQAEKREYIELVDSTVWTIIKEEVNTQLPQILPQAISDVATPVIEKNVTESVELAVLTRSSSQPTSFMRQSHHSLSLSLQRY</sequence>
<feature type="compositionally biased region" description="Acidic residues" evidence="1">
    <location>
        <begin position="19"/>
        <end position="69"/>
    </location>
</feature>
<name>A0ABQ5AJS4_9ASTR</name>
<comment type="caution">
    <text evidence="2">The sequence shown here is derived from an EMBL/GenBank/DDBJ whole genome shotgun (WGS) entry which is preliminary data.</text>
</comment>
<feature type="region of interest" description="Disordered" evidence="1">
    <location>
        <begin position="164"/>
        <end position="188"/>
    </location>
</feature>
<organism evidence="2 3">
    <name type="scientific">Tanacetum coccineum</name>
    <dbReference type="NCBI Taxonomy" id="301880"/>
    <lineage>
        <taxon>Eukaryota</taxon>
        <taxon>Viridiplantae</taxon>
        <taxon>Streptophyta</taxon>
        <taxon>Embryophyta</taxon>
        <taxon>Tracheophyta</taxon>
        <taxon>Spermatophyta</taxon>
        <taxon>Magnoliopsida</taxon>
        <taxon>eudicotyledons</taxon>
        <taxon>Gunneridae</taxon>
        <taxon>Pentapetalae</taxon>
        <taxon>asterids</taxon>
        <taxon>campanulids</taxon>
        <taxon>Asterales</taxon>
        <taxon>Asteraceae</taxon>
        <taxon>Asteroideae</taxon>
        <taxon>Anthemideae</taxon>
        <taxon>Anthemidinae</taxon>
        <taxon>Tanacetum</taxon>
    </lineage>
</organism>
<dbReference type="EMBL" id="BQNB010012386">
    <property type="protein sequence ID" value="GJT02930.1"/>
    <property type="molecule type" value="Genomic_DNA"/>
</dbReference>
<evidence type="ECO:0000313" key="3">
    <source>
        <dbReference type="Proteomes" id="UP001151760"/>
    </source>
</evidence>
<reference evidence="2" key="2">
    <citation type="submission" date="2022-01" db="EMBL/GenBank/DDBJ databases">
        <authorList>
            <person name="Yamashiro T."/>
            <person name="Shiraishi A."/>
            <person name="Satake H."/>
            <person name="Nakayama K."/>
        </authorList>
    </citation>
    <scope>NUCLEOTIDE SEQUENCE</scope>
</reference>
<evidence type="ECO:0000313" key="2">
    <source>
        <dbReference type="EMBL" id="GJT02930.1"/>
    </source>
</evidence>
<gene>
    <name evidence="2" type="ORF">Tco_0824099</name>
</gene>
<proteinExistence type="predicted"/>
<feature type="region of interest" description="Disordered" evidence="1">
    <location>
        <begin position="19"/>
        <end position="70"/>
    </location>
</feature>